<dbReference type="InterPro" id="IPR018086">
    <property type="entry name" value="NADH_UbQ_OxRdtase_su1_CS"/>
</dbReference>
<dbReference type="EMBL" id="MN557819">
    <property type="protein sequence ID" value="QGA47502.1"/>
    <property type="molecule type" value="Genomic_DNA"/>
</dbReference>
<dbReference type="PANTHER" id="PTHR11432:SF3">
    <property type="entry name" value="NADH-UBIQUINONE OXIDOREDUCTASE CHAIN 1"/>
    <property type="match status" value="1"/>
</dbReference>
<proteinExistence type="inferred from homology"/>
<keyword evidence="9 12" id="KW-0472">Membrane</keyword>
<dbReference type="CTD" id="4535"/>
<dbReference type="GO" id="GO:0003954">
    <property type="term" value="F:NADH dehydrogenase activity"/>
    <property type="evidence" value="ECO:0007669"/>
    <property type="project" value="TreeGrafter"/>
</dbReference>
<feature type="transmembrane region" description="Helical" evidence="12">
    <location>
        <begin position="100"/>
        <end position="121"/>
    </location>
</feature>
<evidence type="ECO:0000256" key="11">
    <source>
        <dbReference type="RuleBase" id="RU000473"/>
    </source>
</evidence>
<evidence type="ECO:0000256" key="1">
    <source>
        <dbReference type="ARBA" id="ARBA00003257"/>
    </source>
</evidence>
<protein>
    <recommendedName>
        <fullName evidence="4 11">NADH-ubiquinone oxidoreductase chain 1</fullName>
        <ecNumber evidence="11">7.1.1.2</ecNumber>
    </recommendedName>
</protein>
<geneLocation type="mitochondrion" evidence="13"/>
<keyword evidence="7 12" id="KW-1133">Transmembrane helix</keyword>
<feature type="transmembrane region" description="Helical" evidence="12">
    <location>
        <begin position="277"/>
        <end position="296"/>
    </location>
</feature>
<comment type="subcellular location">
    <subcellularLocation>
        <location evidence="10">Mitochondrion inner membrane</location>
        <topology evidence="10">Multi-pass membrane protein</topology>
    </subcellularLocation>
    <subcellularLocation>
        <location evidence="2">Mitochondrion membrane</location>
        <topology evidence="2">Multi-pass membrane protein</topology>
    </subcellularLocation>
</comment>
<evidence type="ECO:0000256" key="2">
    <source>
        <dbReference type="ARBA" id="ARBA00004225"/>
    </source>
</evidence>
<evidence type="ECO:0000256" key="3">
    <source>
        <dbReference type="ARBA" id="ARBA00010535"/>
    </source>
</evidence>
<dbReference type="GO" id="GO:0009060">
    <property type="term" value="P:aerobic respiration"/>
    <property type="evidence" value="ECO:0007669"/>
    <property type="project" value="TreeGrafter"/>
</dbReference>
<comment type="similarity">
    <text evidence="3 10">Belongs to the complex I subunit 1 family.</text>
</comment>
<dbReference type="Pfam" id="PF00146">
    <property type="entry name" value="NADHdh"/>
    <property type="match status" value="1"/>
</dbReference>
<dbReference type="EC" id="7.1.1.2" evidence="11"/>
<organism evidence="13">
    <name type="scientific">Ptilonyssus chloris</name>
    <dbReference type="NCBI Taxonomy" id="2652178"/>
    <lineage>
        <taxon>Eukaryota</taxon>
        <taxon>Metazoa</taxon>
        <taxon>Ecdysozoa</taxon>
        <taxon>Arthropoda</taxon>
        <taxon>Chelicerata</taxon>
        <taxon>Arachnida</taxon>
        <taxon>Acari</taxon>
        <taxon>Parasitiformes</taxon>
        <taxon>Mesostigmata</taxon>
        <taxon>Gamasina</taxon>
        <taxon>Dermanyssoidea</taxon>
        <taxon>Rhinonyssidae</taxon>
        <taxon>Ptilonyssus</taxon>
    </lineage>
</organism>
<gene>
    <name evidence="13" type="primary">ND1</name>
</gene>
<comment type="function">
    <text evidence="1">Core subunit of the mitochondrial membrane respiratory chain NADH dehydrogenase (Complex I) that is believed to belong to the minimal assembly required for catalysis. Complex I functions in the transfer of electrons from NADH to the respiratory chain. The immediate electron acceptor for the enzyme is believed to be ubiquinone.</text>
</comment>
<evidence type="ECO:0000256" key="9">
    <source>
        <dbReference type="ARBA" id="ARBA00023136"/>
    </source>
</evidence>
<keyword evidence="11 13" id="KW-0496">Mitochondrion</keyword>
<feature type="transmembrane region" description="Helical" evidence="12">
    <location>
        <begin position="69"/>
        <end position="88"/>
    </location>
</feature>
<sequence>MMILIKFLMIIIVLVNIAMLTLFERKILGYMQNRKGPNKVLYLGLLQPFSDFFKLFFKTGFFLKKINKLMYYMAPIISFLLMMMYWMLISYNKYLLNQEINYMMIYIMVISSFSVYVIMFSGWSSNSKYALLGSLRGIVQVISYEVSFSFLVMILFVYVFSLSFKDIINLQKYMYNMFTFYVLFMFWFIILMVELNRTPFDFSESESELVSGFNVEYGSLGFMILYMCEYGNILFMSWLSSMLFFNKNILLMMLITSLMMIFRGTFVRYRYDIIMNILWKNILPFVMMFFLLYMMYSIF</sequence>
<feature type="transmembrane region" description="Helical" evidence="12">
    <location>
        <begin position="141"/>
        <end position="161"/>
    </location>
</feature>
<keyword evidence="10" id="KW-0520">NAD</keyword>
<keyword evidence="6 10" id="KW-0812">Transmembrane</keyword>
<evidence type="ECO:0000256" key="10">
    <source>
        <dbReference type="RuleBase" id="RU000471"/>
    </source>
</evidence>
<evidence type="ECO:0000256" key="4">
    <source>
        <dbReference type="ARBA" id="ARBA00021009"/>
    </source>
</evidence>
<dbReference type="GO" id="GO:0005743">
    <property type="term" value="C:mitochondrial inner membrane"/>
    <property type="evidence" value="ECO:0007669"/>
    <property type="project" value="UniProtKB-SubCell"/>
</dbReference>
<evidence type="ECO:0000256" key="12">
    <source>
        <dbReference type="SAM" id="Phobius"/>
    </source>
</evidence>
<feature type="transmembrane region" description="Helical" evidence="12">
    <location>
        <begin position="173"/>
        <end position="193"/>
    </location>
</feature>
<evidence type="ECO:0000313" key="13">
    <source>
        <dbReference type="EMBL" id="QGA47502.1"/>
    </source>
</evidence>
<keyword evidence="8 11" id="KW-0830">Ubiquinone</keyword>
<keyword evidence="5" id="KW-0813">Transport</keyword>
<dbReference type="AlphaFoldDB" id="A0A5Q0RZ22"/>
<dbReference type="RefSeq" id="YP_009710900.1">
    <property type="nucleotide sequence ID" value="NC_045208.1"/>
</dbReference>
<dbReference type="PROSITE" id="PS00668">
    <property type="entry name" value="COMPLEX1_ND1_2"/>
    <property type="match status" value="1"/>
</dbReference>
<comment type="catalytic activity">
    <reaction evidence="11">
        <text>a ubiquinone + NADH + 5 H(+)(in) = a ubiquinol + NAD(+) + 4 H(+)(out)</text>
        <dbReference type="Rhea" id="RHEA:29091"/>
        <dbReference type="Rhea" id="RHEA-COMP:9565"/>
        <dbReference type="Rhea" id="RHEA-COMP:9566"/>
        <dbReference type="ChEBI" id="CHEBI:15378"/>
        <dbReference type="ChEBI" id="CHEBI:16389"/>
        <dbReference type="ChEBI" id="CHEBI:17976"/>
        <dbReference type="ChEBI" id="CHEBI:57540"/>
        <dbReference type="ChEBI" id="CHEBI:57945"/>
        <dbReference type="EC" id="7.1.1.2"/>
    </reaction>
</comment>
<dbReference type="PANTHER" id="PTHR11432">
    <property type="entry name" value="NADH DEHYDROGENASE SUBUNIT 1"/>
    <property type="match status" value="1"/>
</dbReference>
<dbReference type="InterPro" id="IPR001694">
    <property type="entry name" value="NADH_UbQ_OxRdtase_su1/FPO"/>
</dbReference>
<feature type="transmembrane region" description="Helical" evidence="12">
    <location>
        <begin position="6"/>
        <end position="28"/>
    </location>
</feature>
<evidence type="ECO:0000256" key="6">
    <source>
        <dbReference type="ARBA" id="ARBA00022692"/>
    </source>
</evidence>
<evidence type="ECO:0000256" key="5">
    <source>
        <dbReference type="ARBA" id="ARBA00022448"/>
    </source>
</evidence>
<name>A0A5Q0RZ22_9ACAR</name>
<accession>A0A5Q0RZ22</accession>
<dbReference type="GeneID" id="42438320"/>
<evidence type="ECO:0000256" key="8">
    <source>
        <dbReference type="ARBA" id="ARBA00023075"/>
    </source>
</evidence>
<evidence type="ECO:0000256" key="7">
    <source>
        <dbReference type="ARBA" id="ARBA00022989"/>
    </source>
</evidence>
<reference evidence="13" key="1">
    <citation type="submission" date="2019-10" db="EMBL/GenBank/DDBJ databases">
        <title>The complete mitochondrial genomes and bacterial metagenome data from two species of bird nasal-mites (Rhinonyssidae: Mesostigmata).</title>
        <authorList>
            <person name="Osuna-Mascaro C."/>
            <person name="Dona J."/>
            <person name="Johnson K."/>
            <person name="Esteban R."/>
            <person name="de Rojas M."/>
        </authorList>
    </citation>
    <scope>NUCLEOTIDE SEQUENCE</scope>
    <source>
        <tissue evidence="13">Whole body</tissue>
    </source>
</reference>
<dbReference type="GO" id="GO:0008137">
    <property type="term" value="F:NADH dehydrogenase (ubiquinone) activity"/>
    <property type="evidence" value="ECO:0007669"/>
    <property type="project" value="UniProtKB-EC"/>
</dbReference>